<reference evidence="1" key="1">
    <citation type="journal article" date="2017" name="Parasit. Vectors">
        <title>Sialotranscriptomics of Rhipicephalus zambeziensis reveals intricate expression profiles of secretory proteins and suggests tight temporal transcriptional regulation during blood-feeding.</title>
        <authorList>
            <person name="de Castro M.H."/>
            <person name="de Klerk D."/>
            <person name="Pienaar R."/>
            <person name="Rees D.J.G."/>
            <person name="Mans B.J."/>
        </authorList>
    </citation>
    <scope>NUCLEOTIDE SEQUENCE</scope>
    <source>
        <tissue evidence="1">Salivary glands</tissue>
    </source>
</reference>
<name>A0A224YHB9_9ACAR</name>
<evidence type="ECO:0000313" key="1">
    <source>
        <dbReference type="EMBL" id="MAA13170.1"/>
    </source>
</evidence>
<accession>A0A224YHB9</accession>
<protein>
    <submittedName>
        <fullName evidence="1">Uncharacterized protein</fullName>
    </submittedName>
</protein>
<sequence length="94" mass="10179">MSWHVLIILCHNAGSANVPSLPHPLLLPEEATRGVGRRRCCTEITKDRKGLLFMDPTDALLGGRGGTVLVWTKGVCLCVSVCVCVCVSLPLLYF</sequence>
<dbReference type="EMBL" id="GFPF01002024">
    <property type="protein sequence ID" value="MAA13170.1"/>
    <property type="molecule type" value="Transcribed_RNA"/>
</dbReference>
<organism evidence="1">
    <name type="scientific">Rhipicephalus zambeziensis</name>
    <dbReference type="NCBI Taxonomy" id="60191"/>
    <lineage>
        <taxon>Eukaryota</taxon>
        <taxon>Metazoa</taxon>
        <taxon>Ecdysozoa</taxon>
        <taxon>Arthropoda</taxon>
        <taxon>Chelicerata</taxon>
        <taxon>Arachnida</taxon>
        <taxon>Acari</taxon>
        <taxon>Parasitiformes</taxon>
        <taxon>Ixodida</taxon>
        <taxon>Ixodoidea</taxon>
        <taxon>Ixodidae</taxon>
        <taxon>Rhipicephalinae</taxon>
        <taxon>Rhipicephalus</taxon>
        <taxon>Rhipicephalus</taxon>
    </lineage>
</organism>
<dbReference type="AlphaFoldDB" id="A0A224YHB9"/>
<proteinExistence type="predicted"/>